<accession>A0ABV3XX95</accession>
<evidence type="ECO:0000313" key="2">
    <source>
        <dbReference type="EMBL" id="MEX5729996.1"/>
    </source>
</evidence>
<dbReference type="EMBL" id="JBEHHI010000003">
    <property type="protein sequence ID" value="MEX5729996.1"/>
    <property type="molecule type" value="Genomic_DNA"/>
</dbReference>
<comment type="caution">
    <text evidence="2">The sequence shown here is derived from an EMBL/GenBank/DDBJ whole genome shotgun (WGS) entry which is preliminary data.</text>
</comment>
<proteinExistence type="predicted"/>
<reference evidence="2 3" key="1">
    <citation type="submission" date="2024-06" db="EMBL/GenBank/DDBJ databases">
        <title>Genome of Rhodovulum iodosum, a marine photoferrotroph.</title>
        <authorList>
            <person name="Bianchini G."/>
            <person name="Nikeleit V."/>
            <person name="Kappler A."/>
            <person name="Bryce C."/>
            <person name="Sanchez-Baracaldo P."/>
        </authorList>
    </citation>
    <scope>NUCLEOTIDE SEQUENCE [LARGE SCALE GENOMIC DNA]</scope>
    <source>
        <strain evidence="2 3">UT/N1</strain>
    </source>
</reference>
<organism evidence="2 3">
    <name type="scientific">Rhodovulum iodosum</name>
    <dbReference type="NCBI Taxonomy" id="68291"/>
    <lineage>
        <taxon>Bacteria</taxon>
        <taxon>Pseudomonadati</taxon>
        <taxon>Pseudomonadota</taxon>
        <taxon>Alphaproteobacteria</taxon>
        <taxon>Rhodobacterales</taxon>
        <taxon>Paracoccaceae</taxon>
        <taxon>Rhodovulum</taxon>
    </lineage>
</organism>
<sequence>MDKKPPDNDAQKAAESREDRLKKALKENLARRKRQARARTGAGGQRGERAG</sequence>
<dbReference type="RefSeq" id="WP_170168760.1">
    <property type="nucleotide sequence ID" value="NZ_JBEHHI010000003.1"/>
</dbReference>
<evidence type="ECO:0000313" key="3">
    <source>
        <dbReference type="Proteomes" id="UP001560019"/>
    </source>
</evidence>
<protein>
    <submittedName>
        <fullName evidence="2">Uncharacterized protein</fullName>
    </submittedName>
</protein>
<keyword evidence="3" id="KW-1185">Reference proteome</keyword>
<name>A0ABV3XX95_9RHOB</name>
<gene>
    <name evidence="2" type="ORF">Ga0609869_003349</name>
</gene>
<evidence type="ECO:0000256" key="1">
    <source>
        <dbReference type="SAM" id="MobiDB-lite"/>
    </source>
</evidence>
<dbReference type="Proteomes" id="UP001560019">
    <property type="component" value="Unassembled WGS sequence"/>
</dbReference>
<feature type="region of interest" description="Disordered" evidence="1">
    <location>
        <begin position="25"/>
        <end position="51"/>
    </location>
</feature>